<evidence type="ECO:0008006" key="6">
    <source>
        <dbReference type="Google" id="ProtNLM"/>
    </source>
</evidence>
<keyword evidence="2 3" id="KW-0802">TPR repeat</keyword>
<evidence type="ECO:0000313" key="5">
    <source>
        <dbReference type="Proteomes" id="UP000717585"/>
    </source>
</evidence>
<evidence type="ECO:0000256" key="1">
    <source>
        <dbReference type="ARBA" id="ARBA00022737"/>
    </source>
</evidence>
<evidence type="ECO:0000256" key="3">
    <source>
        <dbReference type="PROSITE-ProRule" id="PRU00339"/>
    </source>
</evidence>
<reference evidence="4" key="1">
    <citation type="submission" date="2021-05" db="EMBL/GenBank/DDBJ databases">
        <title>A free-living protist that lacks canonical eukaryotic 1 DNA replication and segregation systems.</title>
        <authorList>
            <person name="Salas-Leiva D.E."/>
            <person name="Tromer E.C."/>
            <person name="Curtis B.A."/>
            <person name="Jerlstrom-Hultqvist J."/>
            <person name="Kolisko M."/>
            <person name="Yi Z."/>
            <person name="Salas-Leiva J.S."/>
            <person name="Gallot-Lavallee L."/>
            <person name="Kops G.J.P.L."/>
            <person name="Archibald J.M."/>
            <person name="Simpson A.G.B."/>
            <person name="Roger A.J."/>
        </authorList>
    </citation>
    <scope>NUCLEOTIDE SEQUENCE</scope>
    <source>
        <strain evidence="4">BICM</strain>
    </source>
</reference>
<feature type="repeat" description="TPR" evidence="3">
    <location>
        <begin position="25"/>
        <end position="58"/>
    </location>
</feature>
<dbReference type="OrthoDB" id="438641at2759"/>
<dbReference type="PANTHER" id="PTHR16193:SF0">
    <property type="entry name" value="TETRATRICOPEPTIDE REPEAT PROTEIN 27"/>
    <property type="match status" value="1"/>
</dbReference>
<dbReference type="InterPro" id="IPR011990">
    <property type="entry name" value="TPR-like_helical_dom_sf"/>
</dbReference>
<dbReference type="SUPFAM" id="SSF48452">
    <property type="entry name" value="TPR-like"/>
    <property type="match status" value="1"/>
</dbReference>
<dbReference type="Pfam" id="PF14559">
    <property type="entry name" value="TPR_19"/>
    <property type="match status" value="1"/>
</dbReference>
<evidence type="ECO:0000313" key="4">
    <source>
        <dbReference type="EMBL" id="KAG9396238.1"/>
    </source>
</evidence>
<dbReference type="InterPro" id="IPR019734">
    <property type="entry name" value="TPR_rpt"/>
</dbReference>
<dbReference type="SMART" id="SM00028">
    <property type="entry name" value="TPR"/>
    <property type="match status" value="2"/>
</dbReference>
<dbReference type="InterPro" id="IPR044244">
    <property type="entry name" value="TTC27/Emw1"/>
</dbReference>
<dbReference type="PANTHER" id="PTHR16193">
    <property type="entry name" value="TETRATRICOPEPTIDE REPEAT PROTEIN 27"/>
    <property type="match status" value="1"/>
</dbReference>
<sequence length="112" mass="12574">MDHEIELANVEEWLVLKFGMVPNTSLGWFRAGVGFYNKKRFTDAIACFRKAISLDKNNFNAYQILARACIATNRRDEAISALKEAVKLNSPADWQLLVELTEGSAAPETEPL</sequence>
<organism evidence="4 5">
    <name type="scientific">Carpediemonas membranifera</name>
    <dbReference type="NCBI Taxonomy" id="201153"/>
    <lineage>
        <taxon>Eukaryota</taxon>
        <taxon>Metamonada</taxon>
        <taxon>Carpediemonas-like organisms</taxon>
        <taxon>Carpediemonas</taxon>
    </lineage>
</organism>
<dbReference type="Gene3D" id="1.25.40.10">
    <property type="entry name" value="Tetratricopeptide repeat domain"/>
    <property type="match status" value="1"/>
</dbReference>
<evidence type="ECO:0000256" key="2">
    <source>
        <dbReference type="ARBA" id="ARBA00022803"/>
    </source>
</evidence>
<comment type="caution">
    <text evidence="4">The sequence shown here is derived from an EMBL/GenBank/DDBJ whole genome shotgun (WGS) entry which is preliminary data.</text>
</comment>
<dbReference type="AlphaFoldDB" id="A0A8J6AWZ4"/>
<gene>
    <name evidence="4" type="ORF">J8273_2590</name>
</gene>
<name>A0A8J6AWZ4_9EUKA</name>
<dbReference type="EMBL" id="JAHDYR010000007">
    <property type="protein sequence ID" value="KAG9396238.1"/>
    <property type="molecule type" value="Genomic_DNA"/>
</dbReference>
<proteinExistence type="predicted"/>
<dbReference type="PROSITE" id="PS50005">
    <property type="entry name" value="TPR"/>
    <property type="match status" value="1"/>
</dbReference>
<accession>A0A8J6AWZ4</accession>
<keyword evidence="1" id="KW-0677">Repeat</keyword>
<keyword evidence="5" id="KW-1185">Reference proteome</keyword>
<protein>
    <recommendedName>
        <fullName evidence="6">Tetratricopeptide repeat protein</fullName>
    </recommendedName>
</protein>
<dbReference type="Proteomes" id="UP000717585">
    <property type="component" value="Unassembled WGS sequence"/>
</dbReference>